<name>A0A918IH27_9ACTN</name>
<organism evidence="1 2">
    <name type="scientific">Streptomyces filipinensis</name>
    <dbReference type="NCBI Taxonomy" id="66887"/>
    <lineage>
        <taxon>Bacteria</taxon>
        <taxon>Bacillati</taxon>
        <taxon>Actinomycetota</taxon>
        <taxon>Actinomycetes</taxon>
        <taxon>Kitasatosporales</taxon>
        <taxon>Streptomycetaceae</taxon>
        <taxon>Streptomyces</taxon>
    </lineage>
</organism>
<proteinExistence type="predicted"/>
<reference evidence="1" key="2">
    <citation type="submission" date="2020-09" db="EMBL/GenBank/DDBJ databases">
        <authorList>
            <person name="Sun Q."/>
            <person name="Ohkuma M."/>
        </authorList>
    </citation>
    <scope>NUCLEOTIDE SEQUENCE</scope>
    <source>
        <strain evidence="1">JCM 4369</strain>
    </source>
</reference>
<protein>
    <recommendedName>
        <fullName evidence="3">AhpC/TSA family protein</fullName>
    </recommendedName>
</protein>
<sequence length="86" mass="9247">MESAPRAPLDPRVWGPVVRAVSRSAWGMLRERGRRPGGRLGLPADFLIGADGTVLAAKYGEHAYDQWPVGELLELASAAPRTAPAR</sequence>
<evidence type="ECO:0000313" key="1">
    <source>
        <dbReference type="EMBL" id="GGV17691.1"/>
    </source>
</evidence>
<evidence type="ECO:0000313" key="2">
    <source>
        <dbReference type="Proteomes" id="UP000618795"/>
    </source>
</evidence>
<dbReference type="RefSeq" id="WP_308436303.1">
    <property type="nucleotide sequence ID" value="NZ_BMTD01000019.1"/>
</dbReference>
<reference evidence="1" key="1">
    <citation type="journal article" date="2014" name="Int. J. Syst. Evol. Microbiol.">
        <title>Complete genome sequence of Corynebacterium casei LMG S-19264T (=DSM 44701T), isolated from a smear-ripened cheese.</title>
        <authorList>
            <consortium name="US DOE Joint Genome Institute (JGI-PGF)"/>
            <person name="Walter F."/>
            <person name="Albersmeier A."/>
            <person name="Kalinowski J."/>
            <person name="Ruckert C."/>
        </authorList>
    </citation>
    <scope>NUCLEOTIDE SEQUENCE</scope>
    <source>
        <strain evidence="1">JCM 4369</strain>
    </source>
</reference>
<dbReference type="AlphaFoldDB" id="A0A918IH27"/>
<accession>A0A918IH27</accession>
<dbReference type="EMBL" id="BMTD01000019">
    <property type="protein sequence ID" value="GGV17691.1"/>
    <property type="molecule type" value="Genomic_DNA"/>
</dbReference>
<evidence type="ECO:0008006" key="3">
    <source>
        <dbReference type="Google" id="ProtNLM"/>
    </source>
</evidence>
<gene>
    <name evidence="1" type="ORF">GCM10010260_66490</name>
</gene>
<dbReference type="Proteomes" id="UP000618795">
    <property type="component" value="Unassembled WGS sequence"/>
</dbReference>
<comment type="caution">
    <text evidence="1">The sequence shown here is derived from an EMBL/GenBank/DDBJ whole genome shotgun (WGS) entry which is preliminary data.</text>
</comment>
<keyword evidence="2" id="KW-1185">Reference proteome</keyword>